<dbReference type="Pfam" id="PF13468">
    <property type="entry name" value="Glyoxalase_3"/>
    <property type="match status" value="1"/>
</dbReference>
<accession>A0A6I4UAS3</accession>
<dbReference type="Gene3D" id="3.10.180.10">
    <property type="entry name" value="2,3-Dihydroxybiphenyl 1,2-Dioxygenase, domain 1"/>
    <property type="match status" value="1"/>
</dbReference>
<evidence type="ECO:0000313" key="3">
    <source>
        <dbReference type="Proteomes" id="UP000439914"/>
    </source>
</evidence>
<comment type="caution">
    <text evidence="2">The sequence shown here is derived from an EMBL/GenBank/DDBJ whole genome shotgun (WGS) entry which is preliminary data.</text>
</comment>
<dbReference type="InterPro" id="IPR037523">
    <property type="entry name" value="VOC_core"/>
</dbReference>
<protein>
    <recommendedName>
        <fullName evidence="1">VOC domain-containing protein</fullName>
    </recommendedName>
</protein>
<proteinExistence type="predicted"/>
<organism evidence="2 3">
    <name type="scientific">Qipengyuania citrea</name>
    <dbReference type="NCBI Taxonomy" id="225971"/>
    <lineage>
        <taxon>Bacteria</taxon>
        <taxon>Pseudomonadati</taxon>
        <taxon>Pseudomonadota</taxon>
        <taxon>Alphaproteobacteria</taxon>
        <taxon>Sphingomonadales</taxon>
        <taxon>Erythrobacteraceae</taxon>
        <taxon>Qipengyuania</taxon>
    </lineage>
</organism>
<reference evidence="2 3" key="1">
    <citation type="submission" date="2019-12" db="EMBL/GenBank/DDBJ databases">
        <title>Genomic-based taxomic classification of the family Erythrobacteraceae.</title>
        <authorList>
            <person name="Xu L."/>
        </authorList>
    </citation>
    <scope>NUCLEOTIDE SEQUENCE [LARGE SCALE GENOMIC DNA]</scope>
    <source>
        <strain evidence="2 3">CGMCC 1.8703</strain>
    </source>
</reference>
<dbReference type="InterPro" id="IPR029068">
    <property type="entry name" value="Glyas_Bleomycin-R_OHBP_Dase"/>
</dbReference>
<evidence type="ECO:0000259" key="1">
    <source>
        <dbReference type="PROSITE" id="PS51819"/>
    </source>
</evidence>
<evidence type="ECO:0000313" key="2">
    <source>
        <dbReference type="EMBL" id="MXP34299.1"/>
    </source>
</evidence>
<dbReference type="PROSITE" id="PS51819">
    <property type="entry name" value="VOC"/>
    <property type="match status" value="1"/>
</dbReference>
<dbReference type="Proteomes" id="UP000439914">
    <property type="component" value="Unassembled WGS sequence"/>
</dbReference>
<name>A0A6I4UAS3_9SPHN</name>
<sequence length="262" mass="28637">MTLRLRQIAVAVTDLEGAQADAEAIFGASHPHEDPGVARYNLRNAVYRLEDTFLELLTPLTEGTTVGRLLAKQGGDCGYMVILQTDRIDEARSRAEEAGVRVVDQLDRNGCGFTHLHPRDVGGILLSIDYMSRWDQWEWGGPDWKSHPSPDCSIVAVEMHGPEPEIMARRWSRILGLPCSEHGTGWRIALDEGELLFLLDSDGRGEGLRAIAVRCAQPEAIVERAAQRGLTSPAGQLRLWGMSVSVLGPGSEPLLHSAQGGE</sequence>
<dbReference type="InterPro" id="IPR025870">
    <property type="entry name" value="Glyoxalase-like_dom"/>
</dbReference>
<dbReference type="EMBL" id="WTYG01000001">
    <property type="protein sequence ID" value="MXP34299.1"/>
    <property type="molecule type" value="Genomic_DNA"/>
</dbReference>
<gene>
    <name evidence="2" type="ORF">GRI55_00770</name>
</gene>
<dbReference type="SUPFAM" id="SSF54593">
    <property type="entry name" value="Glyoxalase/Bleomycin resistance protein/Dihydroxybiphenyl dioxygenase"/>
    <property type="match status" value="1"/>
</dbReference>
<feature type="domain" description="VOC" evidence="1">
    <location>
        <begin position="4"/>
        <end position="131"/>
    </location>
</feature>
<dbReference type="RefSeq" id="WP_160765875.1">
    <property type="nucleotide sequence ID" value="NZ_WTYG01000001.1"/>
</dbReference>
<dbReference type="AlphaFoldDB" id="A0A6I4UAS3"/>